<evidence type="ECO:0000256" key="1">
    <source>
        <dbReference type="SAM" id="MobiDB-lite"/>
    </source>
</evidence>
<keyword evidence="3" id="KW-1185">Reference proteome</keyword>
<dbReference type="AlphaFoldDB" id="A0A4D6LX06"/>
<name>A0A4D6LX06_VIGUN</name>
<accession>A0A4D6LX06</accession>
<proteinExistence type="predicted"/>
<organism evidence="2 3">
    <name type="scientific">Vigna unguiculata</name>
    <name type="common">Cowpea</name>
    <dbReference type="NCBI Taxonomy" id="3917"/>
    <lineage>
        <taxon>Eukaryota</taxon>
        <taxon>Viridiplantae</taxon>
        <taxon>Streptophyta</taxon>
        <taxon>Embryophyta</taxon>
        <taxon>Tracheophyta</taxon>
        <taxon>Spermatophyta</taxon>
        <taxon>Magnoliopsida</taxon>
        <taxon>eudicotyledons</taxon>
        <taxon>Gunneridae</taxon>
        <taxon>Pentapetalae</taxon>
        <taxon>rosids</taxon>
        <taxon>fabids</taxon>
        <taxon>Fabales</taxon>
        <taxon>Fabaceae</taxon>
        <taxon>Papilionoideae</taxon>
        <taxon>50 kb inversion clade</taxon>
        <taxon>NPAAA clade</taxon>
        <taxon>indigoferoid/millettioid clade</taxon>
        <taxon>Phaseoleae</taxon>
        <taxon>Vigna</taxon>
    </lineage>
</organism>
<feature type="compositionally biased region" description="Acidic residues" evidence="1">
    <location>
        <begin position="32"/>
        <end position="57"/>
    </location>
</feature>
<protein>
    <submittedName>
        <fullName evidence="2">Uncharacterized protein</fullName>
    </submittedName>
</protein>
<dbReference type="Proteomes" id="UP000501690">
    <property type="component" value="Linkage Group LG5"/>
</dbReference>
<evidence type="ECO:0000313" key="3">
    <source>
        <dbReference type="Proteomes" id="UP000501690"/>
    </source>
</evidence>
<evidence type="ECO:0000313" key="2">
    <source>
        <dbReference type="EMBL" id="QCD93205.1"/>
    </source>
</evidence>
<sequence length="63" mass="7131">MRLLSIGPLLEPPPLELAIAKVSSIEGHMNEETNEWEERNEEGNEEGEGQREDEDGFDISSFE</sequence>
<feature type="region of interest" description="Disordered" evidence="1">
    <location>
        <begin position="26"/>
        <end position="63"/>
    </location>
</feature>
<reference evidence="2 3" key="1">
    <citation type="submission" date="2019-04" db="EMBL/GenBank/DDBJ databases">
        <title>An improved genome assembly and genetic linkage map for asparagus bean, Vigna unguiculata ssp. sesquipedialis.</title>
        <authorList>
            <person name="Xia Q."/>
            <person name="Zhang R."/>
            <person name="Dong Y."/>
        </authorList>
    </citation>
    <scope>NUCLEOTIDE SEQUENCE [LARGE SCALE GENOMIC DNA]</scope>
    <source>
        <tissue evidence="2">Leaf</tissue>
    </source>
</reference>
<gene>
    <name evidence="2" type="ORF">DEO72_LG5g1277</name>
</gene>
<dbReference type="EMBL" id="CP039349">
    <property type="protein sequence ID" value="QCD93205.1"/>
    <property type="molecule type" value="Genomic_DNA"/>
</dbReference>